<dbReference type="InterPro" id="IPR021737">
    <property type="entry name" value="Phage_phiKZ_Orf197"/>
</dbReference>
<feature type="transmembrane region" description="Helical" evidence="1">
    <location>
        <begin position="170"/>
        <end position="188"/>
    </location>
</feature>
<organism evidence="2 3">
    <name type="scientific">Thioclava nitratireducens</name>
    <dbReference type="NCBI Taxonomy" id="1915078"/>
    <lineage>
        <taxon>Bacteria</taxon>
        <taxon>Pseudomonadati</taxon>
        <taxon>Pseudomonadota</taxon>
        <taxon>Alphaproteobacteria</taxon>
        <taxon>Rhodobacterales</taxon>
        <taxon>Paracoccaceae</taxon>
        <taxon>Thioclava</taxon>
    </lineage>
</organism>
<evidence type="ECO:0008006" key="4">
    <source>
        <dbReference type="Google" id="ProtNLM"/>
    </source>
</evidence>
<sequence>MIETFTALLFTHTLTDFAFQSDRMAHRKAKREITAFASHLAILLGLSAVALLQFSTGFLIALALVFASHLLIDFAKSFAPPTLKSFVFDQAAHLIAYAFIAAWFSDLWAQALWSDHKWIPGVYALIAGSFITVRAGGFAIERLLTNSGFGQESASAPAGGELIGLLERSLIFILILANQPSAIGFLIVAKVWRFDALSKSDTQLKSEYVIIGTLASFGWALAASYATLALLGHLPPLGILPVPD</sequence>
<reference evidence="2 3" key="1">
    <citation type="submission" date="2017-01" db="EMBL/GenBank/DDBJ databases">
        <title>The complete genome sequence of a sulfur-oxidizing marine bacterium Thioclava sp. 25B10_4T.</title>
        <authorList>
            <person name="Liu Y."/>
            <person name="Lai Q."/>
            <person name="Shao Z."/>
        </authorList>
    </citation>
    <scope>NUCLEOTIDE SEQUENCE [LARGE SCALE GENOMIC DNA]</scope>
    <source>
        <strain evidence="2 3">25B10_4</strain>
    </source>
</reference>
<keyword evidence="1" id="KW-0812">Transmembrane</keyword>
<feature type="transmembrane region" description="Helical" evidence="1">
    <location>
        <begin position="208"/>
        <end position="231"/>
    </location>
</feature>
<evidence type="ECO:0000313" key="2">
    <source>
        <dbReference type="EMBL" id="AQS47878.1"/>
    </source>
</evidence>
<keyword evidence="1" id="KW-1133">Transmembrane helix</keyword>
<dbReference type="Proteomes" id="UP000185622">
    <property type="component" value="Chromosome"/>
</dbReference>
<accession>A0ABN4XEM5</accession>
<evidence type="ECO:0000256" key="1">
    <source>
        <dbReference type="SAM" id="Phobius"/>
    </source>
</evidence>
<name>A0ABN4XEM5_9RHOB</name>
<feature type="transmembrane region" description="Helical" evidence="1">
    <location>
        <begin position="121"/>
        <end position="140"/>
    </location>
</feature>
<feature type="transmembrane region" description="Helical" evidence="1">
    <location>
        <begin position="91"/>
        <end position="109"/>
    </location>
</feature>
<dbReference type="Pfam" id="PF11750">
    <property type="entry name" value="DUF3307"/>
    <property type="match status" value="1"/>
</dbReference>
<evidence type="ECO:0000313" key="3">
    <source>
        <dbReference type="Proteomes" id="UP000185622"/>
    </source>
</evidence>
<proteinExistence type="predicted"/>
<dbReference type="EMBL" id="CP019437">
    <property type="protein sequence ID" value="AQS47878.1"/>
    <property type="molecule type" value="Genomic_DNA"/>
</dbReference>
<keyword evidence="3" id="KW-1185">Reference proteome</keyword>
<gene>
    <name evidence="2" type="ORF">BMG03_08715</name>
</gene>
<dbReference type="RefSeq" id="WP_075774556.1">
    <property type="nucleotide sequence ID" value="NZ_CP019437.1"/>
</dbReference>
<protein>
    <recommendedName>
        <fullName evidence="4">DUF3307 domain-containing protein</fullName>
    </recommendedName>
</protein>
<keyword evidence="1" id="KW-0472">Membrane</keyword>
<feature type="transmembrane region" description="Helical" evidence="1">
    <location>
        <begin position="33"/>
        <end position="52"/>
    </location>
</feature>